<evidence type="ECO:0000313" key="3">
    <source>
        <dbReference type="Proteomes" id="UP000765509"/>
    </source>
</evidence>
<reference evidence="2" key="1">
    <citation type="submission" date="2021-03" db="EMBL/GenBank/DDBJ databases">
        <title>Draft genome sequence of rust myrtle Austropuccinia psidii MF-1, a brazilian biotype.</title>
        <authorList>
            <person name="Quecine M.C."/>
            <person name="Pachon D.M.R."/>
            <person name="Bonatelli M.L."/>
            <person name="Correr F.H."/>
            <person name="Franceschini L.M."/>
            <person name="Leite T.F."/>
            <person name="Margarido G.R.A."/>
            <person name="Almeida C.A."/>
            <person name="Ferrarezi J.A."/>
            <person name="Labate C.A."/>
        </authorList>
    </citation>
    <scope>NUCLEOTIDE SEQUENCE</scope>
    <source>
        <strain evidence="2">MF-1</strain>
    </source>
</reference>
<dbReference type="OrthoDB" id="2447685at2759"/>
<sequence length="222" mass="25552">MKAPEGFDGNQPFKVRSFIHYCQLTFHNDPETFSQDRKKGLYATSFLVGRAAEWIETYLSNITNQESSYLLNSWPLFESQLLTLFGDPNEVREAEGELDGLRMKEGGHVALYIADLRSLVSRIGDWVKGPLFIISGRVWPSGVWINWPSILQTLILFKTYWMSSWNLIPGTMRGKRRRIIIKRRIVKPQSQTLLIIKITQAQVIKRRISILKSGRSPILVSL</sequence>
<organism evidence="2 3">
    <name type="scientific">Austropuccinia psidii MF-1</name>
    <dbReference type="NCBI Taxonomy" id="1389203"/>
    <lineage>
        <taxon>Eukaryota</taxon>
        <taxon>Fungi</taxon>
        <taxon>Dikarya</taxon>
        <taxon>Basidiomycota</taxon>
        <taxon>Pucciniomycotina</taxon>
        <taxon>Pucciniomycetes</taxon>
        <taxon>Pucciniales</taxon>
        <taxon>Sphaerophragmiaceae</taxon>
        <taxon>Austropuccinia</taxon>
    </lineage>
</organism>
<dbReference type="InterPro" id="IPR005162">
    <property type="entry name" value="Retrotrans_gag_dom"/>
</dbReference>
<dbReference type="Pfam" id="PF03732">
    <property type="entry name" value="Retrotrans_gag"/>
    <property type="match status" value="1"/>
</dbReference>
<accession>A0A9Q3EGG4</accession>
<dbReference type="EMBL" id="AVOT02026626">
    <property type="protein sequence ID" value="MBW0518421.1"/>
    <property type="molecule type" value="Genomic_DNA"/>
</dbReference>
<evidence type="ECO:0000313" key="2">
    <source>
        <dbReference type="EMBL" id="MBW0518421.1"/>
    </source>
</evidence>
<protein>
    <recommendedName>
        <fullName evidence="1">Retrotransposon gag domain-containing protein</fullName>
    </recommendedName>
</protein>
<dbReference type="AlphaFoldDB" id="A0A9Q3EGG4"/>
<dbReference type="Proteomes" id="UP000765509">
    <property type="component" value="Unassembled WGS sequence"/>
</dbReference>
<evidence type="ECO:0000259" key="1">
    <source>
        <dbReference type="Pfam" id="PF03732"/>
    </source>
</evidence>
<feature type="domain" description="Retrotransposon gag" evidence="1">
    <location>
        <begin position="42"/>
        <end position="125"/>
    </location>
</feature>
<name>A0A9Q3EGG4_9BASI</name>
<comment type="caution">
    <text evidence="2">The sequence shown here is derived from an EMBL/GenBank/DDBJ whole genome shotgun (WGS) entry which is preliminary data.</text>
</comment>
<keyword evidence="3" id="KW-1185">Reference proteome</keyword>
<proteinExistence type="predicted"/>
<gene>
    <name evidence="2" type="ORF">O181_058136</name>
</gene>